<dbReference type="InterPro" id="IPR052975">
    <property type="entry name" value="Repressor-like_regulatory"/>
</dbReference>
<dbReference type="Proteomes" id="UP000316562">
    <property type="component" value="Unassembled WGS sequence"/>
</dbReference>
<name>A0A519BHX1_ACIG2</name>
<evidence type="ECO:0000256" key="1">
    <source>
        <dbReference type="PROSITE-ProRule" id="PRU01076"/>
    </source>
</evidence>
<gene>
    <name evidence="3" type="ORF">EVJ46_01030</name>
</gene>
<reference evidence="3 4" key="1">
    <citation type="journal article" date="2019" name="ISME J.">
        <title>Insights into ecological role of a new deltaproteobacterial order Candidatus Acidulodesulfobacterales by metagenomics and metatranscriptomics.</title>
        <authorList>
            <person name="Tan S."/>
            <person name="Liu J."/>
            <person name="Fang Y."/>
            <person name="Hedlund B.P."/>
            <person name="Lian Z.H."/>
            <person name="Huang L.Y."/>
            <person name="Li J.T."/>
            <person name="Huang L.N."/>
            <person name="Li W.J."/>
            <person name="Jiang H.C."/>
            <person name="Dong H.L."/>
            <person name="Shu W.S."/>
        </authorList>
    </citation>
    <scope>NUCLEOTIDE SEQUENCE [LARGE SCALE GENOMIC DNA]</scope>
    <source>
        <strain evidence="3">AP2</strain>
    </source>
</reference>
<dbReference type="SUPFAM" id="SSF89447">
    <property type="entry name" value="AbrB/MazE/MraZ-like"/>
    <property type="match status" value="1"/>
</dbReference>
<dbReference type="InterPro" id="IPR007159">
    <property type="entry name" value="SpoVT-AbrB_dom"/>
</dbReference>
<dbReference type="PROSITE" id="PS51740">
    <property type="entry name" value="SPOVT_ABRB"/>
    <property type="match status" value="1"/>
</dbReference>
<dbReference type="NCBIfam" id="TIGR01439">
    <property type="entry name" value="lp_hng_hel_AbrB"/>
    <property type="match status" value="1"/>
</dbReference>
<dbReference type="GO" id="GO:0003677">
    <property type="term" value="F:DNA binding"/>
    <property type="evidence" value="ECO:0007669"/>
    <property type="project" value="UniProtKB-UniRule"/>
</dbReference>
<dbReference type="Gene3D" id="2.10.260.10">
    <property type="match status" value="1"/>
</dbReference>
<dbReference type="InterPro" id="IPR037914">
    <property type="entry name" value="SpoVT-AbrB_sf"/>
</dbReference>
<evidence type="ECO:0000313" key="3">
    <source>
        <dbReference type="EMBL" id="RZD16852.1"/>
    </source>
</evidence>
<dbReference type="EMBL" id="SGBC01000001">
    <property type="protein sequence ID" value="RZD16852.1"/>
    <property type="molecule type" value="Genomic_DNA"/>
</dbReference>
<protein>
    <submittedName>
        <fullName evidence="3">AbrB/MazE/SpoVT family DNA-binding domain-containing protein</fullName>
    </submittedName>
</protein>
<dbReference type="AlphaFoldDB" id="A0A519BHX1"/>
<comment type="caution">
    <text evidence="3">The sequence shown here is derived from an EMBL/GenBank/DDBJ whole genome shotgun (WGS) entry which is preliminary data.</text>
</comment>
<accession>A0A519BHX1</accession>
<proteinExistence type="predicted"/>
<dbReference type="PANTHER" id="PTHR34860:SF6">
    <property type="entry name" value="REPRESSOR-LIKE PROTEIN SSO7C3"/>
    <property type="match status" value="1"/>
</dbReference>
<evidence type="ECO:0000313" key="4">
    <source>
        <dbReference type="Proteomes" id="UP000316562"/>
    </source>
</evidence>
<dbReference type="SMART" id="SM00966">
    <property type="entry name" value="SpoVT_AbrB"/>
    <property type="match status" value="1"/>
</dbReference>
<organism evidence="3 4">
    <name type="scientific">Acididesulfobacter guangdongensis</name>
    <dbReference type="NCBI Taxonomy" id="2597225"/>
    <lineage>
        <taxon>Bacteria</taxon>
        <taxon>Deltaproteobacteria</taxon>
        <taxon>Candidatus Acidulodesulfobacterales</taxon>
        <taxon>Candidatus Acididesulfobacter</taxon>
    </lineage>
</organism>
<sequence length="89" mass="10153">MSVSTLTKKGQVTIPKEIRNILGIKEHDKVMFVKKDGDIILKHISGDIFDLRGSLKPIKEYEDFEKIRNIARKSAAKKIIEESLSLNDE</sequence>
<dbReference type="Pfam" id="PF04014">
    <property type="entry name" value="MazE_antitoxin"/>
    <property type="match status" value="1"/>
</dbReference>
<keyword evidence="1 3" id="KW-0238">DNA-binding</keyword>
<dbReference type="PANTHER" id="PTHR34860">
    <property type="entry name" value="REPRESSOR-LIKE PROTEIN SSO7C3"/>
    <property type="match status" value="1"/>
</dbReference>
<feature type="domain" description="SpoVT-AbrB" evidence="2">
    <location>
        <begin position="1"/>
        <end position="46"/>
    </location>
</feature>
<evidence type="ECO:0000259" key="2">
    <source>
        <dbReference type="PROSITE" id="PS51740"/>
    </source>
</evidence>